<evidence type="ECO:0000313" key="1">
    <source>
        <dbReference type="EMBL" id="EMR03310.1"/>
    </source>
</evidence>
<comment type="caution">
    <text evidence="1">The sequence shown here is derived from an EMBL/GenBank/DDBJ whole genome shotgun (WGS) entry which is preliminary data.</text>
</comment>
<evidence type="ECO:0008006" key="3">
    <source>
        <dbReference type="Google" id="ProtNLM"/>
    </source>
</evidence>
<dbReference type="EMBL" id="AODQ01000029">
    <property type="protein sequence ID" value="EMR03310.1"/>
    <property type="molecule type" value="Genomic_DNA"/>
</dbReference>
<dbReference type="RefSeq" id="WP_009194961.1">
    <property type="nucleotide sequence ID" value="NZ_AODQ01000029.1"/>
</dbReference>
<dbReference type="AlphaFoldDB" id="M7NNM8"/>
<evidence type="ECO:0000313" key="2">
    <source>
        <dbReference type="Proteomes" id="UP000011910"/>
    </source>
</evidence>
<proteinExistence type="predicted"/>
<reference evidence="1 2" key="1">
    <citation type="journal article" date="2013" name="Genome Announc.">
        <title>Draft Genome Sequence of Cesiribacter andamanensis Strain AMV16T, Isolated from a Soil Sample from a Mud Volcano in the Andaman Islands, India.</title>
        <authorList>
            <person name="Shivaji S."/>
            <person name="Ara S."/>
            <person name="Begum Z."/>
            <person name="Srinivas T.N."/>
            <person name="Singh A."/>
            <person name="Kumar Pinnaka A."/>
        </authorList>
    </citation>
    <scope>NUCLEOTIDE SEQUENCE [LARGE SCALE GENOMIC DNA]</scope>
    <source>
        <strain evidence="1 2">AMV16</strain>
    </source>
</reference>
<accession>M7NNM8</accession>
<name>M7NNM8_9BACT</name>
<sequence length="82" mass="9127">MTFDANSFKIVYGANQEEIEIQVEKLLPEGYVLHGAIVAQPNAQFSKESAASQSPYLYYQILARQKQTPSPPQTQQAPAEEV</sequence>
<dbReference type="Proteomes" id="UP000011910">
    <property type="component" value="Unassembled WGS sequence"/>
</dbReference>
<gene>
    <name evidence="1" type="ORF">ADICEAN_01564</name>
</gene>
<keyword evidence="2" id="KW-1185">Reference proteome</keyword>
<organism evidence="1 2">
    <name type="scientific">Cesiribacter andamanensis AMV16</name>
    <dbReference type="NCBI Taxonomy" id="1279009"/>
    <lineage>
        <taxon>Bacteria</taxon>
        <taxon>Pseudomonadati</taxon>
        <taxon>Bacteroidota</taxon>
        <taxon>Cytophagia</taxon>
        <taxon>Cytophagales</taxon>
        <taxon>Cesiribacteraceae</taxon>
        <taxon>Cesiribacter</taxon>
    </lineage>
</organism>
<protein>
    <recommendedName>
        <fullName evidence="3">DUF1737 domain-containing protein</fullName>
    </recommendedName>
</protein>